<organism evidence="3 4">
    <name type="scientific">Oikopleura dioica</name>
    <name type="common">Tunicate</name>
    <dbReference type="NCBI Taxonomy" id="34765"/>
    <lineage>
        <taxon>Eukaryota</taxon>
        <taxon>Metazoa</taxon>
        <taxon>Chordata</taxon>
        <taxon>Tunicata</taxon>
        <taxon>Appendicularia</taxon>
        <taxon>Copelata</taxon>
        <taxon>Oikopleuridae</taxon>
        <taxon>Oikopleura</taxon>
    </lineage>
</organism>
<protein>
    <submittedName>
        <fullName evidence="3">Oidioi.mRNA.OKI2018_I69.PAR.g11542.t1.cds</fullName>
    </submittedName>
</protein>
<keyword evidence="1" id="KW-0175">Coiled coil</keyword>
<feature type="coiled-coil region" evidence="1">
    <location>
        <begin position="17"/>
        <end position="44"/>
    </location>
</feature>
<dbReference type="EMBL" id="OU015568">
    <property type="protein sequence ID" value="CAG5087430.1"/>
    <property type="molecule type" value="Genomic_DNA"/>
</dbReference>
<name>A0ABN7RW90_OIKDI</name>
<feature type="compositionally biased region" description="Low complexity" evidence="2">
    <location>
        <begin position="152"/>
        <end position="163"/>
    </location>
</feature>
<accession>A0ABN7RW90</accession>
<gene>
    <name evidence="3" type="ORF">OKIOD_LOCUS3100</name>
</gene>
<evidence type="ECO:0000313" key="4">
    <source>
        <dbReference type="Proteomes" id="UP001158576"/>
    </source>
</evidence>
<feature type="region of interest" description="Disordered" evidence="2">
    <location>
        <begin position="152"/>
        <end position="177"/>
    </location>
</feature>
<keyword evidence="4" id="KW-1185">Reference proteome</keyword>
<sequence length="358" mass="39743">MDEEWNDEGMLVEPEEREALNDLFEDIEMDMQEIEAQINDIVDDAEPINQAEEEELAAELEALLEEAPVQGPPPRQEVRGRFNIQLIDSPPRAPQAPFVGEFSNRSADRTPLNMRDTFNITGNNSLASEIAFETSQVPFVERVAKENEAWIGSSEASPFESSGSSGGTANSANRPRFQEVSFRSLVRDVQNQEPRQESMEAENQEDLNATLNALHETLQQQINSTINLNGGINVVGVPLNEAHNQLEQLAESINEGDNIAIREDVIVQCFDPETNALTASTKLLAENNYMVDNPIAAVKKSQDKFTAAIQQVHSLYLREFANLQQLNSELLAGLSGCVLETPDDYFPLGDLGLSKEHF</sequence>
<evidence type="ECO:0000313" key="3">
    <source>
        <dbReference type="EMBL" id="CAG5087430.1"/>
    </source>
</evidence>
<proteinExistence type="predicted"/>
<reference evidence="3 4" key="1">
    <citation type="submission" date="2021-04" db="EMBL/GenBank/DDBJ databases">
        <authorList>
            <person name="Bliznina A."/>
        </authorList>
    </citation>
    <scope>NUCLEOTIDE SEQUENCE [LARGE SCALE GENOMIC DNA]</scope>
</reference>
<evidence type="ECO:0000256" key="1">
    <source>
        <dbReference type="SAM" id="Coils"/>
    </source>
</evidence>
<dbReference type="Proteomes" id="UP001158576">
    <property type="component" value="Chromosome PAR"/>
</dbReference>
<evidence type="ECO:0000256" key="2">
    <source>
        <dbReference type="SAM" id="MobiDB-lite"/>
    </source>
</evidence>